<feature type="transmembrane region" description="Helical" evidence="9">
    <location>
        <begin position="31"/>
        <end position="53"/>
    </location>
</feature>
<sequence length="392" mass="46267">MEPNRTYYYEITKRYLTIVGQWPYQKPKESLLFMIVILVLDATAVITQAARFFVCDDMQCIFETLPPYMLAVIIPVKILTYRFNSQKIKDLTDRLFVDWDMLETKIERDIMRKYAENGRWYSLIYGPYVYVSTISFTTTSLVPRILDVLRPLNTSRPVRLAYPAYYFVDENQYFYYMFLHMLSVATICITGLIAHDCMFFTYVEHICGLFAIVRFRFEHVSYQRDNTEKSLIGCPNDMYFKNVVFSIHAHRKALQFTKLLEDTFSTSFVIQLLIVTFCLSITLLQLSMQLHDFTEAMRYFVFFCAQLFHLFCFSFQGQKLINHSLETCDRIFHSSWYKIPVKEQRLLLFVMRKSIEASALTAGKIYVFSLESFTTVVQSSMSYFTLLSSFNV</sequence>
<gene>
    <name evidence="11" type="primary">LOC105428174</name>
</gene>
<feature type="transmembrane region" description="Helical" evidence="9">
    <location>
        <begin position="299"/>
        <end position="317"/>
    </location>
</feature>
<keyword evidence="10" id="KW-1185">Reference proteome</keyword>
<keyword evidence="2 9" id="KW-0716">Sensory transduction</keyword>
<keyword evidence="3 9" id="KW-0812">Transmembrane</keyword>
<evidence type="ECO:0000313" key="11">
    <source>
        <dbReference type="RefSeq" id="XP_025074302.1"/>
    </source>
</evidence>
<dbReference type="RefSeq" id="XP_025074302.1">
    <property type="nucleotide sequence ID" value="XM_025218517.1"/>
</dbReference>
<feature type="transmembrane region" description="Helical" evidence="9">
    <location>
        <begin position="173"/>
        <end position="192"/>
    </location>
</feature>
<feature type="transmembrane region" description="Helical" evidence="9">
    <location>
        <begin position="120"/>
        <end position="142"/>
    </location>
</feature>
<keyword evidence="6 9" id="KW-0472">Membrane</keyword>
<evidence type="ECO:0000256" key="5">
    <source>
        <dbReference type="ARBA" id="ARBA00022989"/>
    </source>
</evidence>
<dbReference type="PANTHER" id="PTHR21137:SF42">
    <property type="entry name" value="ODORANT RECEPTOR 83A"/>
    <property type="match status" value="1"/>
</dbReference>
<evidence type="ECO:0000313" key="10">
    <source>
        <dbReference type="Proteomes" id="UP000504615"/>
    </source>
</evidence>
<dbReference type="GO" id="GO:0005549">
    <property type="term" value="F:odorant binding"/>
    <property type="evidence" value="ECO:0007669"/>
    <property type="project" value="InterPro"/>
</dbReference>
<keyword evidence="7 9" id="KW-0675">Receptor</keyword>
<evidence type="ECO:0000256" key="6">
    <source>
        <dbReference type="ARBA" id="ARBA00023136"/>
    </source>
</evidence>
<dbReference type="OrthoDB" id="7696577at2759"/>
<keyword evidence="5 9" id="KW-1133">Transmembrane helix</keyword>
<feature type="transmembrane region" description="Helical" evidence="9">
    <location>
        <begin position="65"/>
        <end position="84"/>
    </location>
</feature>
<accession>A0A8N1S864</accession>
<feature type="transmembrane region" description="Helical" evidence="9">
    <location>
        <begin position="268"/>
        <end position="287"/>
    </location>
</feature>
<dbReference type="PANTHER" id="PTHR21137">
    <property type="entry name" value="ODORANT RECEPTOR"/>
    <property type="match status" value="1"/>
</dbReference>
<evidence type="ECO:0000256" key="2">
    <source>
        <dbReference type="ARBA" id="ARBA00022606"/>
    </source>
</evidence>
<evidence type="ECO:0000256" key="4">
    <source>
        <dbReference type="ARBA" id="ARBA00022725"/>
    </source>
</evidence>
<dbReference type="GeneID" id="105428174"/>
<evidence type="ECO:0000256" key="1">
    <source>
        <dbReference type="ARBA" id="ARBA00004141"/>
    </source>
</evidence>
<dbReference type="Proteomes" id="UP000504615">
    <property type="component" value="Unplaced"/>
</dbReference>
<dbReference type="GO" id="GO:0007165">
    <property type="term" value="P:signal transduction"/>
    <property type="evidence" value="ECO:0007669"/>
    <property type="project" value="UniProtKB-KW"/>
</dbReference>
<dbReference type="GO" id="GO:0004984">
    <property type="term" value="F:olfactory receptor activity"/>
    <property type="evidence" value="ECO:0007669"/>
    <property type="project" value="InterPro"/>
</dbReference>
<comment type="similarity">
    <text evidence="9">Belongs to the insect chemoreceptor superfamily. Heteromeric odorant receptor channel (TC 1.A.69) family.</text>
</comment>
<proteinExistence type="inferred from homology"/>
<evidence type="ECO:0000256" key="7">
    <source>
        <dbReference type="ARBA" id="ARBA00023170"/>
    </source>
</evidence>
<evidence type="ECO:0000256" key="8">
    <source>
        <dbReference type="ARBA" id="ARBA00023224"/>
    </source>
</evidence>
<reference evidence="11" key="1">
    <citation type="submission" date="2025-08" db="UniProtKB">
        <authorList>
            <consortium name="RefSeq"/>
        </authorList>
    </citation>
    <scope>IDENTIFICATION</scope>
</reference>
<comment type="subcellular location">
    <subcellularLocation>
        <location evidence="9">Cell membrane</location>
        <topology evidence="9">Multi-pass membrane protein</topology>
    </subcellularLocation>
    <subcellularLocation>
        <location evidence="1">Membrane</location>
        <topology evidence="1">Multi-pass membrane protein</topology>
    </subcellularLocation>
</comment>
<name>A0A8N1S864_9HYME</name>
<dbReference type="AlphaFoldDB" id="A0A8N1S864"/>
<protein>
    <recommendedName>
        <fullName evidence="9">Odorant receptor</fullName>
    </recommendedName>
</protein>
<keyword evidence="4 9" id="KW-0552">Olfaction</keyword>
<comment type="caution">
    <text evidence="9">Lacks conserved residue(s) required for the propagation of feature annotation.</text>
</comment>
<organism evidence="10 11">
    <name type="scientific">Pogonomyrmex barbatus</name>
    <name type="common">red harvester ant</name>
    <dbReference type="NCBI Taxonomy" id="144034"/>
    <lineage>
        <taxon>Eukaryota</taxon>
        <taxon>Metazoa</taxon>
        <taxon>Ecdysozoa</taxon>
        <taxon>Arthropoda</taxon>
        <taxon>Hexapoda</taxon>
        <taxon>Insecta</taxon>
        <taxon>Pterygota</taxon>
        <taxon>Neoptera</taxon>
        <taxon>Endopterygota</taxon>
        <taxon>Hymenoptera</taxon>
        <taxon>Apocrita</taxon>
        <taxon>Aculeata</taxon>
        <taxon>Formicoidea</taxon>
        <taxon>Formicidae</taxon>
        <taxon>Myrmicinae</taxon>
        <taxon>Pogonomyrmex</taxon>
    </lineage>
</organism>
<evidence type="ECO:0000256" key="3">
    <source>
        <dbReference type="ARBA" id="ARBA00022692"/>
    </source>
</evidence>
<evidence type="ECO:0000256" key="9">
    <source>
        <dbReference type="RuleBase" id="RU351113"/>
    </source>
</evidence>
<keyword evidence="8 9" id="KW-0807">Transducer</keyword>
<dbReference type="Pfam" id="PF02949">
    <property type="entry name" value="7tm_6"/>
    <property type="match status" value="1"/>
</dbReference>
<dbReference type="InterPro" id="IPR004117">
    <property type="entry name" value="7tm6_olfct_rcpt"/>
</dbReference>
<dbReference type="GO" id="GO:0005886">
    <property type="term" value="C:plasma membrane"/>
    <property type="evidence" value="ECO:0007669"/>
    <property type="project" value="UniProtKB-SubCell"/>
</dbReference>